<dbReference type="PANTHER" id="PTHR15682">
    <property type="entry name" value="UNHEALTHY RIBOSOME BIOGENESIS PROTEIN 2 HOMOLOG"/>
    <property type="match status" value="1"/>
</dbReference>
<organism evidence="1 2">
    <name type="scientific">Eptatretus burgeri</name>
    <name type="common">Inshore hagfish</name>
    <dbReference type="NCBI Taxonomy" id="7764"/>
    <lineage>
        <taxon>Eukaryota</taxon>
        <taxon>Metazoa</taxon>
        <taxon>Chordata</taxon>
        <taxon>Craniata</taxon>
        <taxon>Vertebrata</taxon>
        <taxon>Cyclostomata</taxon>
        <taxon>Myxini</taxon>
        <taxon>Myxiniformes</taxon>
        <taxon>Myxinidae</taxon>
        <taxon>Eptatretinae</taxon>
        <taxon>Eptatretus</taxon>
    </lineage>
</organism>
<accession>A0A8C4WVW2</accession>
<dbReference type="Proteomes" id="UP000694388">
    <property type="component" value="Unplaced"/>
</dbReference>
<dbReference type="GO" id="GO:0042254">
    <property type="term" value="P:ribosome biogenesis"/>
    <property type="evidence" value="ECO:0007669"/>
    <property type="project" value="TreeGrafter"/>
</dbReference>
<evidence type="ECO:0000313" key="2">
    <source>
        <dbReference type="Proteomes" id="UP000694388"/>
    </source>
</evidence>
<dbReference type="InterPro" id="IPR052609">
    <property type="entry name" value="Ribosome_Biogenesis_Reg"/>
</dbReference>
<reference evidence="1" key="2">
    <citation type="submission" date="2025-09" db="UniProtKB">
        <authorList>
            <consortium name="Ensembl"/>
        </authorList>
    </citation>
    <scope>IDENTIFICATION</scope>
</reference>
<reference evidence="1" key="1">
    <citation type="submission" date="2025-08" db="UniProtKB">
        <authorList>
            <consortium name="Ensembl"/>
        </authorList>
    </citation>
    <scope>IDENTIFICATION</scope>
</reference>
<sequence>MATLYSGVHLRLRSKSTPWEEKLKLARFAWVSPRCFIPNKEQALLDWVTHTLSAVYSNKLKMKFHTVESLWAFLNDVLRSRKLQNLLKQKQTISLRVFFPQVYLATLLSCCSSVLSSSPLATIFSTKFELLMQLLQSLLQIACASVHSPPAATTVAVVFPVLLRTLTLYEMTQRQQCNSWRVFRELTGQILEPSLELRQWLLRAPSVHSEAHKVRMKVEAAIQAGLFDRSLLPTYRDELLSQVQDKSFTVKTRNVTAKAQQPSLVKYLNMLMIILKAFSLKYSAISSSAHLVFSCFLEAFGTDENHLLCFCALRQLLPVIRFDCAFVERSAMPVDLTGVLIALDRLLSTALAADIYNIAVDHLEHGSIQFSCYRRLTDTLLRDPQPEQRAWYSSLHTLLLLNHQLLDADLRSVAAKVWAVELPLEKQARKARDELLAELTRVYSKLRQLPSLFSALVSVMYDSMVPTPRAVLAIAHARALANCLVELPPSQSLDIWEAVVVAGRNVLRNVKDEVQAEADMQMLRALGLLLHDVLSRASVLGGGDVPSMTEARVHSLMADTLDGVLLPLVDQLTVTNVKPNDSGLEAVLLFALVWTMISTFRDIQAFNNAQGHTFSAVSPVGSGGPATDFSCLLPRLEAKDWIRLCKPLKKCLGTPLALHLLTRLMLQKIRSLLLRQSNTDVTAPMAAHELVSSAKLFVKLCIGNVAVDGLIGAWDGMLCSVDGESYVTAQFYLLVSHLPMVTSILRPDSTRALASFLFDSFLVNVKPSSVKDVFTLHSLSQDLLLSGLIPELRYLQASLVTVLIERLANLFEEGEEGGPCFQKVPPGISSLHSWKVIRESANLILESAISCMPCSLPRDSAKELLSFLGVLSSLDLDAMLPGNKVRVFLVLFALVTKIGLMEEVTESDENLDTKLFVEEEEKITVDEEMVEEHEESKKEDQTDNATNGLIKDFVHVEQTKRLHDDCVSSNEPTLIRNDAESGHKSEVSGGSIILVEILSALCHVLLPCLWIEAQRATMMLHNLLCELMMKLNPKIFLELSIGAVTELLQMESVCVSLGRPRLCAAEKGSEDGGSEMVYDYLYEQVCKLVFHHPESYSDYNHQLKALLNFLKLFLGIKTLKQGSSSRNTGPCDNLCFWPVVMQIVMQHVSSMPSGQQTMVLAVLETLAVLLRAIVGSLRNPHHVAQALQALHAVPLQKLATREDHDVFHAYHEILHCILQLHPRVKLSTNTFNLPYLPHTCSTKLGTLILKCRGKEIVIFNFKKHLVFA</sequence>
<dbReference type="GeneTree" id="ENSGT00390000009258"/>
<keyword evidence="2" id="KW-1185">Reference proteome</keyword>
<dbReference type="GO" id="GO:0005730">
    <property type="term" value="C:nucleolus"/>
    <property type="evidence" value="ECO:0007669"/>
    <property type="project" value="TreeGrafter"/>
</dbReference>
<protein>
    <submittedName>
        <fullName evidence="1">Uncharacterized protein</fullName>
    </submittedName>
</protein>
<name>A0A8C4WVW2_EPTBU</name>
<dbReference type="PANTHER" id="PTHR15682:SF2">
    <property type="entry name" value="UNHEALTHY RIBOSOME BIOGENESIS PROTEIN 2 HOMOLOG"/>
    <property type="match status" value="1"/>
</dbReference>
<dbReference type="Ensembl" id="ENSEBUT00000015134.1">
    <property type="protein sequence ID" value="ENSEBUP00000014573.1"/>
    <property type="gene ID" value="ENSEBUG00000009170.1"/>
</dbReference>
<dbReference type="AlphaFoldDB" id="A0A8C4WVW2"/>
<proteinExistence type="predicted"/>
<evidence type="ECO:0000313" key="1">
    <source>
        <dbReference type="Ensembl" id="ENSEBUP00000014573.1"/>
    </source>
</evidence>